<accession>A0A9E6NMS1</accession>
<dbReference type="Proteomes" id="UP000627092">
    <property type="component" value="Chromosome"/>
</dbReference>
<dbReference type="RefSeq" id="WP_186625055.1">
    <property type="nucleotide sequence ID" value="NZ_CP077090.1"/>
</dbReference>
<dbReference type="SUPFAM" id="SSF52980">
    <property type="entry name" value="Restriction endonuclease-like"/>
    <property type="match status" value="1"/>
</dbReference>
<proteinExistence type="inferred from homology"/>
<dbReference type="EC" id="3.1.-.-" evidence="6"/>
<comment type="similarity">
    <text evidence="6">Belongs to the vsr family.</text>
</comment>
<dbReference type="EMBL" id="CP077090">
    <property type="protein sequence ID" value="QXI10586.1"/>
    <property type="molecule type" value="Genomic_DNA"/>
</dbReference>
<dbReference type="PIRSF" id="PIRSF018267">
    <property type="entry name" value="VSR_endonuc"/>
    <property type="match status" value="1"/>
</dbReference>
<protein>
    <recommendedName>
        <fullName evidence="6">Very short patch repair endonuclease</fullName>
        <ecNumber evidence="6">3.1.-.-</ecNumber>
    </recommendedName>
</protein>
<evidence type="ECO:0000313" key="7">
    <source>
        <dbReference type="EMBL" id="QXI10586.1"/>
    </source>
</evidence>
<keyword evidence="1 6" id="KW-0540">Nuclease</keyword>
<keyword evidence="3 6" id="KW-0227">DNA damage</keyword>
<evidence type="ECO:0000313" key="8">
    <source>
        <dbReference type="Proteomes" id="UP000627092"/>
    </source>
</evidence>
<dbReference type="AlphaFoldDB" id="A0A9E6NMS1"/>
<evidence type="ECO:0000256" key="4">
    <source>
        <dbReference type="ARBA" id="ARBA00022801"/>
    </source>
</evidence>
<evidence type="ECO:0000256" key="5">
    <source>
        <dbReference type="ARBA" id="ARBA00023204"/>
    </source>
</evidence>
<dbReference type="InterPro" id="IPR011335">
    <property type="entry name" value="Restrct_endonuc-II-like"/>
</dbReference>
<dbReference type="KEGG" id="pze:HU754_022715"/>
<dbReference type="GO" id="GO:0006298">
    <property type="term" value="P:mismatch repair"/>
    <property type="evidence" value="ECO:0007669"/>
    <property type="project" value="UniProtKB-UniRule"/>
</dbReference>
<evidence type="ECO:0000256" key="6">
    <source>
        <dbReference type="PIRNR" id="PIRNR018267"/>
    </source>
</evidence>
<reference evidence="7" key="2">
    <citation type="journal article" date="2021" name="Microorganisms">
        <title>The Ever-Expanding Pseudomonas Genus: Description of 43 New Species and Partition of the Pseudomonas putida Group.</title>
        <authorList>
            <person name="Girard L."/>
            <person name="Lood C."/>
            <person name="Hofte M."/>
            <person name="Vandamme P."/>
            <person name="Rokni-Zadeh H."/>
            <person name="van Noort V."/>
            <person name="Lavigne R."/>
            <person name="De Mot R."/>
        </authorList>
    </citation>
    <scope>NUCLEOTIDE SEQUENCE</scope>
    <source>
        <strain evidence="7">OE 48.2</strain>
    </source>
</reference>
<organism evidence="7 8">
    <name type="scientific">Pseudomonas zeae</name>
    <dbReference type="NCBI Taxonomy" id="2745510"/>
    <lineage>
        <taxon>Bacteria</taxon>
        <taxon>Pseudomonadati</taxon>
        <taxon>Pseudomonadota</taxon>
        <taxon>Gammaproteobacteria</taxon>
        <taxon>Pseudomonadales</taxon>
        <taxon>Pseudomonadaceae</taxon>
        <taxon>Pseudomonas</taxon>
    </lineage>
</organism>
<reference evidence="7" key="1">
    <citation type="journal article" date="2020" name="Microorganisms">
        <title>Reliable Identification of Environmental Pseudomonas Isolates Using the rpoD Gene.</title>
        <authorList>
            <consortium name="The Broad Institute Genome Sequencing Platform"/>
            <person name="Girard L."/>
            <person name="Lood C."/>
            <person name="Rokni-Zadeh H."/>
            <person name="van Noort V."/>
            <person name="Lavigne R."/>
            <person name="De Mot R."/>
        </authorList>
    </citation>
    <scope>NUCLEOTIDE SEQUENCE</scope>
    <source>
        <strain evidence="7">OE 48.2</strain>
    </source>
</reference>
<dbReference type="REBASE" id="510430">
    <property type="entry name" value="V.Psp482ORF22705P"/>
</dbReference>
<dbReference type="GO" id="GO:0016787">
    <property type="term" value="F:hydrolase activity"/>
    <property type="evidence" value="ECO:0007669"/>
    <property type="project" value="UniProtKB-KW"/>
</dbReference>
<dbReference type="Pfam" id="PF03852">
    <property type="entry name" value="Vsr"/>
    <property type="match status" value="1"/>
</dbReference>
<keyword evidence="2 6" id="KW-0255">Endonuclease</keyword>
<evidence type="ECO:0000256" key="1">
    <source>
        <dbReference type="ARBA" id="ARBA00022722"/>
    </source>
</evidence>
<name>A0A9E6NMS1_9PSED</name>
<sequence>MSADIVPPEHRSRIMSKIRGKNTKPEMVVRSLCHQMGLRFRLHRKDLPGTPDLVFPKYRLCMFVHGCFWHRHPECKYAYMPKSRVDFWQTKFTKNVERDLNAQQALIDLGWRVVTIWECHTKNRDLLRVEIQKAFNIEA</sequence>
<keyword evidence="4 6" id="KW-0378">Hydrolase</keyword>
<keyword evidence="5 6" id="KW-0234">DNA repair</keyword>
<evidence type="ECO:0000256" key="2">
    <source>
        <dbReference type="ARBA" id="ARBA00022759"/>
    </source>
</evidence>
<dbReference type="InterPro" id="IPR004603">
    <property type="entry name" value="DNA_mismatch_endonuc_vsr"/>
</dbReference>
<dbReference type="NCBIfam" id="TIGR00632">
    <property type="entry name" value="vsr"/>
    <property type="match status" value="1"/>
</dbReference>
<dbReference type="Gene3D" id="3.40.960.10">
    <property type="entry name" value="VSR Endonuclease"/>
    <property type="match status" value="1"/>
</dbReference>
<comment type="function">
    <text evidence="6">May nick specific sequences that contain T:G mispairs resulting from m5C-deamination.</text>
</comment>
<gene>
    <name evidence="7" type="ORF">HU754_022715</name>
</gene>
<dbReference type="CDD" id="cd00221">
    <property type="entry name" value="Vsr"/>
    <property type="match status" value="1"/>
</dbReference>
<evidence type="ECO:0000256" key="3">
    <source>
        <dbReference type="ARBA" id="ARBA00022763"/>
    </source>
</evidence>
<dbReference type="GO" id="GO:0004519">
    <property type="term" value="F:endonuclease activity"/>
    <property type="evidence" value="ECO:0007669"/>
    <property type="project" value="UniProtKB-KW"/>
</dbReference>